<gene>
    <name evidence="3" type="primary">LOC116223266</name>
</gene>
<keyword evidence="2" id="KW-1185">Reference proteome</keyword>
<dbReference type="AlphaFoldDB" id="A0A8M1KNK5"/>
<proteinExistence type="predicted"/>
<sequence>MKKILELGEQGGISDYITLEDIRTFLQTNEPPRHDELQQQHNGLGQPRRSTKKKMIKENDTLLKGGKLPKIMVQQTLSVQDRAWLHLCELEIKHELNRSRYQREIQDKRSRREKIIMDRRVAAQQAEINKLTKTLGDLEKMRVKNEDRTKYLDQKFFKSTAKTSQKEPLQRWPTLRRLAPLPAKAGFLNRYEWTGADLPIINHLGGVSVSYKNPALPGFMKPGNTLSVASTDTRYPKLPSLGKANEKASNTRRLYWTT</sequence>
<organism evidence="2 3">
    <name type="scientific">Clupea harengus</name>
    <name type="common">Atlantic herring</name>
    <dbReference type="NCBI Taxonomy" id="7950"/>
    <lineage>
        <taxon>Eukaryota</taxon>
        <taxon>Metazoa</taxon>
        <taxon>Chordata</taxon>
        <taxon>Craniata</taxon>
        <taxon>Vertebrata</taxon>
        <taxon>Euteleostomi</taxon>
        <taxon>Actinopterygii</taxon>
        <taxon>Neopterygii</taxon>
        <taxon>Teleostei</taxon>
        <taxon>Clupei</taxon>
        <taxon>Clupeiformes</taxon>
        <taxon>Clupeoidei</taxon>
        <taxon>Clupeidae</taxon>
        <taxon>Clupea</taxon>
    </lineage>
</organism>
<dbReference type="KEGG" id="char:116223266"/>
<feature type="region of interest" description="Disordered" evidence="1">
    <location>
        <begin position="33"/>
        <end position="53"/>
    </location>
</feature>
<protein>
    <submittedName>
        <fullName evidence="3">Uncharacterized protein LOC116223266 isoform X1</fullName>
    </submittedName>
</protein>
<dbReference type="RefSeq" id="XP_042565462.1">
    <property type="nucleotide sequence ID" value="XM_042709528.1"/>
</dbReference>
<name>A0A8M1KNK5_CLUHA</name>
<evidence type="ECO:0000256" key="1">
    <source>
        <dbReference type="SAM" id="MobiDB-lite"/>
    </source>
</evidence>
<evidence type="ECO:0000313" key="2">
    <source>
        <dbReference type="Proteomes" id="UP000515152"/>
    </source>
</evidence>
<dbReference type="Proteomes" id="UP000515152">
    <property type="component" value="Chromosome 13"/>
</dbReference>
<evidence type="ECO:0000313" key="3">
    <source>
        <dbReference type="RefSeq" id="XP_042565462.1"/>
    </source>
</evidence>
<accession>A0A8M1KNK5</accession>
<dbReference type="GeneID" id="116223266"/>
<reference evidence="3" key="1">
    <citation type="submission" date="2025-08" db="UniProtKB">
        <authorList>
            <consortium name="RefSeq"/>
        </authorList>
    </citation>
    <scope>IDENTIFICATION</scope>
</reference>